<dbReference type="Proteomes" id="UP000006447">
    <property type="component" value="Unassembled WGS sequence"/>
</dbReference>
<accession>I0WRJ4</accession>
<dbReference type="EMBL" id="AJJH01000093">
    <property type="protein sequence ID" value="EID79010.1"/>
    <property type="molecule type" value="Genomic_DNA"/>
</dbReference>
<name>I0WRJ4_RHOOP</name>
<proteinExistence type="predicted"/>
<protein>
    <submittedName>
        <fullName evidence="1">Phosphate transporter PhoU</fullName>
    </submittedName>
</protein>
<dbReference type="AlphaFoldDB" id="I0WRJ4"/>
<dbReference type="SUPFAM" id="SSF109755">
    <property type="entry name" value="PhoU-like"/>
    <property type="match status" value="1"/>
</dbReference>
<gene>
    <name evidence="1" type="ORF">W59_15646</name>
</gene>
<dbReference type="InterPro" id="IPR038078">
    <property type="entry name" value="PhoU-like_sf"/>
</dbReference>
<dbReference type="PATRIC" id="fig|1165867.3.peg.3185"/>
<sequence length="67" mass="7737">MRMKFHEQLDELHRRLLTVIEDPAWTGTIPAAVDVTLLGRFYERFGDHAVVVGRRVIFLVTGEQMTP</sequence>
<reference evidence="1 2" key="1">
    <citation type="journal article" date="2012" name="J. Bacteriol.">
        <title>Draft genome sequence of the nitrophenol-degrading actinomycete Rhodococcus imtechensis RKJ300.</title>
        <authorList>
            <person name="Vikram S."/>
            <person name="Kumar S."/>
            <person name="Subramanian S."/>
            <person name="Raghava G.P."/>
        </authorList>
    </citation>
    <scope>NUCLEOTIDE SEQUENCE [LARGE SCALE GENOMIC DNA]</scope>
    <source>
        <strain evidence="1 2">RKJ300</strain>
    </source>
</reference>
<comment type="caution">
    <text evidence="1">The sequence shown here is derived from an EMBL/GenBank/DDBJ whole genome shotgun (WGS) entry which is preliminary data.</text>
</comment>
<organism evidence="1 2">
    <name type="scientific">Rhodococcus opacus RKJ300 = JCM 13270</name>
    <dbReference type="NCBI Taxonomy" id="1165867"/>
    <lineage>
        <taxon>Bacteria</taxon>
        <taxon>Bacillati</taxon>
        <taxon>Actinomycetota</taxon>
        <taxon>Actinomycetes</taxon>
        <taxon>Mycobacteriales</taxon>
        <taxon>Nocardiaceae</taxon>
        <taxon>Rhodococcus</taxon>
    </lineage>
</organism>
<evidence type="ECO:0000313" key="2">
    <source>
        <dbReference type="Proteomes" id="UP000006447"/>
    </source>
</evidence>
<dbReference type="Gene3D" id="1.20.58.220">
    <property type="entry name" value="Phosphate transport system protein phou homolog 2, domain 2"/>
    <property type="match status" value="1"/>
</dbReference>
<evidence type="ECO:0000313" key="1">
    <source>
        <dbReference type="EMBL" id="EID79010.1"/>
    </source>
</evidence>